<dbReference type="EMBL" id="CP058910">
    <property type="protein sequence ID" value="QLH79799.1"/>
    <property type="molecule type" value="Genomic_DNA"/>
</dbReference>
<gene>
    <name evidence="2" type="ORF">HZS55_21985</name>
</gene>
<name>A0A7D5PD48_9EURY</name>
<evidence type="ECO:0000256" key="1">
    <source>
        <dbReference type="SAM" id="MobiDB-lite"/>
    </source>
</evidence>
<sequence length="317" mass="32138">MTPGDTSYGTAATEDAERSGEGDEESGVPSALSTRLRGYAQSGTLAGVLGGAAVLRGIRSLRAGERARGLSRMAVGGALLAVAAVQRRAGREPSGEPIDIDESEVVDTGPDLDAVGESGNGTDHAGGEAASDVVDTAPDIDGATPASDEASPDTDAAPGERAAGGAADDAEVDEGETVADAESGEPIDYDRLGEAAFDEHSNEIPVPQVAFNREFLTLGGEAHWGVREDGTVVVSGRFDPVQGGDGVDYVASTTVDDDRVLTVPDEVTDHWDDASGGPMAVESGDGVVFATSDALSADDQLLVVPAAWAEDALDEAT</sequence>
<feature type="region of interest" description="Disordered" evidence="1">
    <location>
        <begin position="1"/>
        <end position="33"/>
    </location>
</feature>
<dbReference type="RefSeq" id="WP_179909663.1">
    <property type="nucleotide sequence ID" value="NZ_CP058910.1"/>
</dbReference>
<feature type="compositionally biased region" description="Acidic residues" evidence="1">
    <location>
        <begin position="168"/>
        <end position="187"/>
    </location>
</feature>
<feature type="compositionally biased region" description="Polar residues" evidence="1">
    <location>
        <begin position="1"/>
        <end position="10"/>
    </location>
</feature>
<accession>A0A7D5PD48</accession>
<proteinExistence type="predicted"/>
<evidence type="ECO:0000313" key="3">
    <source>
        <dbReference type="Proteomes" id="UP000509667"/>
    </source>
</evidence>
<reference evidence="2 3" key="1">
    <citation type="submission" date="2020-07" db="EMBL/GenBank/DDBJ databases">
        <title>Halosimplex pelagicum sp. nov. and Halosimplex rubrum sp. nov., isolated from salted brown alga Laminaria, and emended description of the genus Halosimplex.</title>
        <authorList>
            <person name="Cui H."/>
        </authorList>
    </citation>
    <scope>NUCLEOTIDE SEQUENCE [LARGE SCALE GENOMIC DNA]</scope>
    <source>
        <strain evidence="2 3">R27</strain>
    </source>
</reference>
<dbReference type="GeneID" id="56080594"/>
<dbReference type="AlphaFoldDB" id="A0A7D5PD48"/>
<organism evidence="2 3">
    <name type="scientific">Halosimplex rubrum</name>
    <dbReference type="NCBI Taxonomy" id="869889"/>
    <lineage>
        <taxon>Archaea</taxon>
        <taxon>Methanobacteriati</taxon>
        <taxon>Methanobacteriota</taxon>
        <taxon>Stenosarchaea group</taxon>
        <taxon>Halobacteria</taxon>
        <taxon>Halobacteriales</taxon>
        <taxon>Haloarculaceae</taxon>
        <taxon>Halosimplex</taxon>
    </lineage>
</organism>
<dbReference type="Proteomes" id="UP000509667">
    <property type="component" value="Chromosome"/>
</dbReference>
<feature type="region of interest" description="Disordered" evidence="1">
    <location>
        <begin position="86"/>
        <end position="187"/>
    </location>
</feature>
<feature type="compositionally biased region" description="Low complexity" evidence="1">
    <location>
        <begin position="155"/>
        <end position="167"/>
    </location>
</feature>
<protein>
    <submittedName>
        <fullName evidence="2">Uncharacterized protein</fullName>
    </submittedName>
</protein>
<dbReference type="KEGG" id="hrr:HZS55_21985"/>
<dbReference type="OrthoDB" id="346484at2157"/>
<keyword evidence="3" id="KW-1185">Reference proteome</keyword>
<evidence type="ECO:0000313" key="2">
    <source>
        <dbReference type="EMBL" id="QLH79799.1"/>
    </source>
</evidence>